<name>A0A0B7BYL6_9EUPU</name>
<evidence type="ECO:0000313" key="2">
    <source>
        <dbReference type="EMBL" id="CEK98319.1"/>
    </source>
</evidence>
<feature type="region of interest" description="Disordered" evidence="1">
    <location>
        <begin position="1"/>
        <end position="94"/>
    </location>
</feature>
<sequence>VDSTKILREPSVNGPLQDAAVAGGVTKLDSSDIKVEAKEEDGRKSSDCGSPSSKLSNEDTDNSQTVKSEENSNNRRIKVEKRLDSNGKIENGKP</sequence>
<feature type="compositionally biased region" description="Basic and acidic residues" evidence="1">
    <location>
        <begin position="29"/>
        <end position="46"/>
    </location>
</feature>
<reference evidence="2" key="1">
    <citation type="submission" date="2014-12" db="EMBL/GenBank/DDBJ databases">
        <title>Insight into the proteome of Arion vulgaris.</title>
        <authorList>
            <person name="Aradska J."/>
            <person name="Bulat T."/>
            <person name="Smidak R."/>
            <person name="Sarate P."/>
            <person name="Gangsoo J."/>
            <person name="Sialana F."/>
            <person name="Bilban M."/>
            <person name="Lubec G."/>
        </authorList>
    </citation>
    <scope>NUCLEOTIDE SEQUENCE</scope>
    <source>
        <tissue evidence="2">Skin</tissue>
    </source>
</reference>
<protein>
    <submittedName>
        <fullName evidence="2">Uncharacterized protein</fullName>
    </submittedName>
</protein>
<feature type="non-terminal residue" evidence="2">
    <location>
        <position position="1"/>
    </location>
</feature>
<dbReference type="EMBL" id="HACG01051448">
    <property type="protein sequence ID" value="CEK98319.1"/>
    <property type="molecule type" value="Transcribed_RNA"/>
</dbReference>
<feature type="non-terminal residue" evidence="2">
    <location>
        <position position="94"/>
    </location>
</feature>
<feature type="compositionally biased region" description="Basic and acidic residues" evidence="1">
    <location>
        <begin position="80"/>
        <end position="94"/>
    </location>
</feature>
<organism evidence="2">
    <name type="scientific">Arion vulgaris</name>
    <dbReference type="NCBI Taxonomy" id="1028688"/>
    <lineage>
        <taxon>Eukaryota</taxon>
        <taxon>Metazoa</taxon>
        <taxon>Spiralia</taxon>
        <taxon>Lophotrochozoa</taxon>
        <taxon>Mollusca</taxon>
        <taxon>Gastropoda</taxon>
        <taxon>Heterobranchia</taxon>
        <taxon>Euthyneura</taxon>
        <taxon>Panpulmonata</taxon>
        <taxon>Eupulmonata</taxon>
        <taxon>Stylommatophora</taxon>
        <taxon>Helicina</taxon>
        <taxon>Arionoidea</taxon>
        <taxon>Arionidae</taxon>
        <taxon>Arion</taxon>
    </lineage>
</organism>
<gene>
    <name evidence="2" type="primary">ORF218393</name>
</gene>
<proteinExistence type="predicted"/>
<accession>A0A0B7BYL6</accession>
<dbReference type="AlphaFoldDB" id="A0A0B7BYL6"/>
<evidence type="ECO:0000256" key="1">
    <source>
        <dbReference type="SAM" id="MobiDB-lite"/>
    </source>
</evidence>